<accession>A0A3D8S9J7</accession>
<dbReference type="OrthoDB" id="5347452at2759"/>
<sequence length="347" mass="36837">MFTLLSHLLSCAVLASLTTALAFNAPSATSVADVEGKLLRFGQISPQPTAAPRLSSELQNRQNNHQSVFVAADNTCGYISGRPEGEFRCPTTDSCVLFPTTGSTYGAVGCCNNEDCGIRRGCVDYDQFYTASACGDDCKRDSFIQKCTAASAPYCNSIKFPLESVVDYFCDSVFVSGYQLARTTFDGQSNRALSTMAFTSSLPFPTSVSSFPTSILSSGTSTPTSSSDADATISADKTIITIANSSGEVSDAPQQLPTGIIVGGVVGGAIGITIVCLLAFFVFRRKSARQYTTKSTCPPCVRISSNDKRPRKDREYSSGTTKSSKYAIPTSPVTPLPTMAQTPREPV</sequence>
<evidence type="ECO:0008006" key="6">
    <source>
        <dbReference type="Google" id="ProtNLM"/>
    </source>
</evidence>
<keyword evidence="2" id="KW-1133">Transmembrane helix</keyword>
<keyword evidence="2" id="KW-0812">Transmembrane</keyword>
<comment type="caution">
    <text evidence="4">The sequence shown here is derived from an EMBL/GenBank/DDBJ whole genome shotgun (WGS) entry which is preliminary data.</text>
</comment>
<evidence type="ECO:0000313" key="5">
    <source>
        <dbReference type="Proteomes" id="UP000256328"/>
    </source>
</evidence>
<dbReference type="EMBL" id="PDLN01000006">
    <property type="protein sequence ID" value="RDW83029.1"/>
    <property type="molecule type" value="Genomic_DNA"/>
</dbReference>
<gene>
    <name evidence="4" type="ORF">BP5796_04520</name>
</gene>
<evidence type="ECO:0000313" key="4">
    <source>
        <dbReference type="EMBL" id="RDW83029.1"/>
    </source>
</evidence>
<feature type="signal peptide" evidence="3">
    <location>
        <begin position="1"/>
        <end position="22"/>
    </location>
</feature>
<name>A0A3D8S9J7_9HELO</name>
<keyword evidence="5" id="KW-1185">Reference proteome</keyword>
<feature type="transmembrane region" description="Helical" evidence="2">
    <location>
        <begin position="260"/>
        <end position="283"/>
    </location>
</feature>
<evidence type="ECO:0000256" key="1">
    <source>
        <dbReference type="SAM" id="MobiDB-lite"/>
    </source>
</evidence>
<proteinExistence type="predicted"/>
<keyword evidence="2" id="KW-0472">Membrane</keyword>
<dbReference type="Proteomes" id="UP000256328">
    <property type="component" value="Unassembled WGS sequence"/>
</dbReference>
<evidence type="ECO:0000256" key="3">
    <source>
        <dbReference type="SAM" id="SignalP"/>
    </source>
</evidence>
<feature type="compositionally biased region" description="Basic and acidic residues" evidence="1">
    <location>
        <begin position="305"/>
        <end position="316"/>
    </location>
</feature>
<evidence type="ECO:0000256" key="2">
    <source>
        <dbReference type="SAM" id="Phobius"/>
    </source>
</evidence>
<organism evidence="4 5">
    <name type="scientific">Coleophoma crateriformis</name>
    <dbReference type="NCBI Taxonomy" id="565419"/>
    <lineage>
        <taxon>Eukaryota</taxon>
        <taxon>Fungi</taxon>
        <taxon>Dikarya</taxon>
        <taxon>Ascomycota</taxon>
        <taxon>Pezizomycotina</taxon>
        <taxon>Leotiomycetes</taxon>
        <taxon>Helotiales</taxon>
        <taxon>Dermateaceae</taxon>
        <taxon>Coleophoma</taxon>
    </lineage>
</organism>
<protein>
    <recommendedName>
        <fullName evidence="6">Mid2 domain-containing protein</fullName>
    </recommendedName>
</protein>
<dbReference type="AlphaFoldDB" id="A0A3D8S9J7"/>
<feature type="region of interest" description="Disordered" evidence="1">
    <location>
        <begin position="301"/>
        <end position="347"/>
    </location>
</feature>
<feature type="chain" id="PRO_5017785314" description="Mid2 domain-containing protein" evidence="3">
    <location>
        <begin position="23"/>
        <end position="347"/>
    </location>
</feature>
<keyword evidence="3" id="KW-0732">Signal</keyword>
<reference evidence="4 5" key="1">
    <citation type="journal article" date="2018" name="IMA Fungus">
        <title>IMA Genome-F 9: Draft genome sequence of Annulohypoxylon stygium, Aspergillus mulundensis, Berkeleyomyces basicola (syn. Thielaviopsis basicola), Ceratocystis smalleyi, two Cercospora beticola strains, Coleophoma cylindrospora, Fusarium fracticaudum, Phialophora cf. hyalina, and Morchella septimelata.</title>
        <authorList>
            <person name="Wingfield B.D."/>
            <person name="Bills G.F."/>
            <person name="Dong Y."/>
            <person name="Huang W."/>
            <person name="Nel W.J."/>
            <person name="Swalarsk-Parry B.S."/>
            <person name="Vaghefi N."/>
            <person name="Wilken P.M."/>
            <person name="An Z."/>
            <person name="de Beer Z.W."/>
            <person name="De Vos L."/>
            <person name="Chen L."/>
            <person name="Duong T.A."/>
            <person name="Gao Y."/>
            <person name="Hammerbacher A."/>
            <person name="Kikkert J.R."/>
            <person name="Li Y."/>
            <person name="Li H."/>
            <person name="Li K."/>
            <person name="Li Q."/>
            <person name="Liu X."/>
            <person name="Ma X."/>
            <person name="Naidoo K."/>
            <person name="Pethybridge S.J."/>
            <person name="Sun J."/>
            <person name="Steenkamp E.T."/>
            <person name="van der Nest M.A."/>
            <person name="van Wyk S."/>
            <person name="Wingfield M.J."/>
            <person name="Xiong C."/>
            <person name="Yue Q."/>
            <person name="Zhang X."/>
        </authorList>
    </citation>
    <scope>NUCLEOTIDE SEQUENCE [LARGE SCALE GENOMIC DNA]</scope>
    <source>
        <strain evidence="4 5">BP5796</strain>
    </source>
</reference>